<evidence type="ECO:0000313" key="5">
    <source>
        <dbReference type="EMBL" id="OUD16208.1"/>
    </source>
</evidence>
<organism evidence="5 6">
    <name type="scientific">Thioflexithrix psekupsensis</name>
    <dbReference type="NCBI Taxonomy" id="1570016"/>
    <lineage>
        <taxon>Bacteria</taxon>
        <taxon>Pseudomonadati</taxon>
        <taxon>Pseudomonadota</taxon>
        <taxon>Gammaproteobacteria</taxon>
        <taxon>Thiotrichales</taxon>
        <taxon>Thioflexithrix</taxon>
    </lineage>
</organism>
<proteinExistence type="inferred from homology"/>
<keyword evidence="6" id="KW-1185">Reference proteome</keyword>
<keyword evidence="2 3" id="KW-0732">Signal</keyword>
<reference evidence="5 6" key="1">
    <citation type="submission" date="2016-12" db="EMBL/GenBank/DDBJ databases">
        <title>Thioflexothrix psekupsii D3 genome sequencing and assembly.</title>
        <authorList>
            <person name="Fomenkov A."/>
            <person name="Vincze T."/>
            <person name="Grabovich M."/>
            <person name="Anton B.P."/>
            <person name="Dubinina G."/>
            <person name="Orlova M."/>
            <person name="Belousova E."/>
            <person name="Roberts R.J."/>
        </authorList>
    </citation>
    <scope>NUCLEOTIDE SEQUENCE [LARGE SCALE GENOMIC DNA]</scope>
    <source>
        <strain evidence="5">D3</strain>
    </source>
</reference>
<evidence type="ECO:0000256" key="2">
    <source>
        <dbReference type="ARBA" id="ARBA00022729"/>
    </source>
</evidence>
<comment type="similarity">
    <text evidence="1">Belongs to the leucine-binding protein family.</text>
</comment>
<dbReference type="SUPFAM" id="SSF53822">
    <property type="entry name" value="Periplasmic binding protein-like I"/>
    <property type="match status" value="1"/>
</dbReference>
<dbReference type="Gene3D" id="3.40.50.2300">
    <property type="match status" value="2"/>
</dbReference>
<name>A0A251XC90_9GAMM</name>
<sequence>MKSINLFSLLCFSLLLFSFIVSADIKEEIEPIKIAVIMPKTGNAASYNYSGLMGVRFAVALLNQQGGLLNRPIELIEFDNQSSPIGSKVAADMAVQQQVHGVIGPGWSSHALGSAPVLQQAGIPMISANATIDQLTEMGDYIFRACFIDTLQGTLLAEFARKVLMAETAVIFVNIRSDYSMALSEKFKTIFEQLGGKISLEIEYQERHRDFRPLLRSVMMLQPDLLFVPSYDEIILFTEHANDLDFRPIILGGDGWPREGFNKTMLGFFSTHWTSETADESTLALSQQFIEWQQQEMVQFLLILRWY</sequence>
<dbReference type="Pfam" id="PF13458">
    <property type="entry name" value="Peripla_BP_6"/>
    <property type="match status" value="1"/>
</dbReference>
<dbReference type="InterPro" id="IPR051010">
    <property type="entry name" value="BCAA_transport"/>
</dbReference>
<evidence type="ECO:0000256" key="3">
    <source>
        <dbReference type="SAM" id="SignalP"/>
    </source>
</evidence>
<dbReference type="RefSeq" id="WP_086486608.1">
    <property type="nucleotide sequence ID" value="NZ_MSLT01000001.1"/>
</dbReference>
<comment type="caution">
    <text evidence="5">The sequence shown here is derived from an EMBL/GenBank/DDBJ whole genome shotgun (WGS) entry which is preliminary data.</text>
</comment>
<accession>A0A251XC90</accession>
<protein>
    <recommendedName>
        <fullName evidence="4">Leucine-binding protein domain-containing protein</fullName>
    </recommendedName>
</protein>
<dbReference type="InterPro" id="IPR028081">
    <property type="entry name" value="Leu-bd"/>
</dbReference>
<gene>
    <name evidence="5" type="ORF">TPSD3_00325</name>
</gene>
<dbReference type="AlphaFoldDB" id="A0A251XC90"/>
<evidence type="ECO:0000259" key="4">
    <source>
        <dbReference type="Pfam" id="PF13458"/>
    </source>
</evidence>
<dbReference type="PANTHER" id="PTHR30483:SF6">
    <property type="entry name" value="PERIPLASMIC BINDING PROTEIN OF ABC TRANSPORTER FOR NATURAL AMINO ACIDS"/>
    <property type="match status" value="1"/>
</dbReference>
<feature type="signal peptide" evidence="3">
    <location>
        <begin position="1"/>
        <end position="23"/>
    </location>
</feature>
<feature type="chain" id="PRO_5012603404" description="Leucine-binding protein domain-containing protein" evidence="3">
    <location>
        <begin position="24"/>
        <end position="307"/>
    </location>
</feature>
<evidence type="ECO:0000313" key="6">
    <source>
        <dbReference type="Proteomes" id="UP000194798"/>
    </source>
</evidence>
<dbReference type="OrthoDB" id="9147078at2"/>
<dbReference type="EMBL" id="MSLT01000001">
    <property type="protein sequence ID" value="OUD16208.1"/>
    <property type="molecule type" value="Genomic_DNA"/>
</dbReference>
<dbReference type="CDD" id="cd06347">
    <property type="entry name" value="PBP1_ABC_LivK_ligand_binding-like"/>
    <property type="match status" value="1"/>
</dbReference>
<dbReference type="InterPro" id="IPR028082">
    <property type="entry name" value="Peripla_BP_I"/>
</dbReference>
<dbReference type="PANTHER" id="PTHR30483">
    <property type="entry name" value="LEUCINE-SPECIFIC-BINDING PROTEIN"/>
    <property type="match status" value="1"/>
</dbReference>
<dbReference type="Proteomes" id="UP000194798">
    <property type="component" value="Unassembled WGS sequence"/>
</dbReference>
<evidence type="ECO:0000256" key="1">
    <source>
        <dbReference type="ARBA" id="ARBA00010062"/>
    </source>
</evidence>
<feature type="domain" description="Leucine-binding protein" evidence="4">
    <location>
        <begin position="31"/>
        <end position="246"/>
    </location>
</feature>